<sequence>METDSQINTNSSFINSSFIKNFEPAIFTNDKEIDLSNWIRKYELFGRKNSWSDQDIVDFLELYLDGKTLSWFERQEKKDLKWATLKDSFMQKFEGHEAELRAWKELQNTYQSDDEGVEDLAFRLDNLFKKLKITDETTKYMSLLTAIKPRHQKVILKSKSKTYQDCIKIAVEEESLEKLVNYEVKNKESNSIIQKNLTITENEEKDLMYESIIKRFDQLNLNVLNFINNSKNKIPSEKTKNKIESLQSPSSLICVYCREEGHSNRNCPKSNWRKKYPEIKTADSESNEKNLGCIEVTYEEDNLLSLESEDYSSYENRQSECSTLNSAHNSNRDTERSNFSDNNDSKDENQLFSAEKRKTNSLEVGVKKKQQKNEEFLRIKYNSFNNFSANNISDKKFLDPINSKITPDNNIKPTSSLSKKNIISKRK</sequence>
<evidence type="ECO:0000256" key="1">
    <source>
        <dbReference type="PROSITE-ProRule" id="PRU00047"/>
    </source>
</evidence>
<keyword evidence="1" id="KW-0479">Metal-binding</keyword>
<dbReference type="OrthoDB" id="5593145at2759"/>
<evidence type="ECO:0000259" key="3">
    <source>
        <dbReference type="PROSITE" id="PS50158"/>
    </source>
</evidence>
<reference evidence="5" key="1">
    <citation type="submission" date="2017-01" db="EMBL/GenBank/DDBJ databases">
        <authorList>
            <person name="Wang Y."/>
            <person name="White M."/>
            <person name="Kvist S."/>
            <person name="Moncalvo J.-M."/>
        </authorList>
    </citation>
    <scope>NUCLEOTIDE SEQUENCE [LARGE SCALE GENOMIC DNA]</scope>
    <source>
        <strain evidence="5">ID-206-W2</strain>
    </source>
</reference>
<dbReference type="Proteomes" id="UP000187429">
    <property type="component" value="Unassembled WGS sequence"/>
</dbReference>
<dbReference type="EMBL" id="LSSM01004595">
    <property type="protein sequence ID" value="OMJ14562.1"/>
    <property type="molecule type" value="Genomic_DNA"/>
</dbReference>
<feature type="compositionally biased region" description="Basic and acidic residues" evidence="2">
    <location>
        <begin position="330"/>
        <end position="356"/>
    </location>
</feature>
<organism evidence="4 5">
    <name type="scientific">Smittium culicis</name>
    <dbReference type="NCBI Taxonomy" id="133412"/>
    <lineage>
        <taxon>Eukaryota</taxon>
        <taxon>Fungi</taxon>
        <taxon>Fungi incertae sedis</taxon>
        <taxon>Zoopagomycota</taxon>
        <taxon>Kickxellomycotina</taxon>
        <taxon>Harpellomycetes</taxon>
        <taxon>Harpellales</taxon>
        <taxon>Legeriomycetaceae</taxon>
        <taxon>Smittium</taxon>
    </lineage>
</organism>
<feature type="domain" description="CCHC-type" evidence="3">
    <location>
        <begin position="254"/>
        <end position="269"/>
    </location>
</feature>
<evidence type="ECO:0000313" key="5">
    <source>
        <dbReference type="Proteomes" id="UP000187429"/>
    </source>
</evidence>
<dbReference type="InterPro" id="IPR036875">
    <property type="entry name" value="Znf_CCHC_sf"/>
</dbReference>
<gene>
    <name evidence="4" type="ORF">AYI69_g8552</name>
</gene>
<proteinExistence type="predicted"/>
<dbReference type="PANTHER" id="PTHR33223">
    <property type="entry name" value="CCHC-TYPE DOMAIN-CONTAINING PROTEIN"/>
    <property type="match status" value="1"/>
</dbReference>
<dbReference type="AlphaFoldDB" id="A0A1R1XIU2"/>
<evidence type="ECO:0000313" key="4">
    <source>
        <dbReference type="EMBL" id="OMJ14562.1"/>
    </source>
</evidence>
<feature type="region of interest" description="Disordered" evidence="2">
    <location>
        <begin position="321"/>
        <end position="356"/>
    </location>
</feature>
<keyword evidence="5" id="KW-1185">Reference proteome</keyword>
<name>A0A1R1XIU2_9FUNG</name>
<dbReference type="GO" id="GO:0003676">
    <property type="term" value="F:nucleic acid binding"/>
    <property type="evidence" value="ECO:0007669"/>
    <property type="project" value="InterPro"/>
</dbReference>
<dbReference type="GO" id="GO:0008270">
    <property type="term" value="F:zinc ion binding"/>
    <property type="evidence" value="ECO:0007669"/>
    <property type="project" value="UniProtKB-KW"/>
</dbReference>
<dbReference type="PANTHER" id="PTHR33223:SF6">
    <property type="entry name" value="CCHC-TYPE DOMAIN-CONTAINING PROTEIN"/>
    <property type="match status" value="1"/>
</dbReference>
<protein>
    <recommendedName>
        <fullName evidence="3">CCHC-type domain-containing protein</fullName>
    </recommendedName>
</protein>
<dbReference type="PROSITE" id="PS50158">
    <property type="entry name" value="ZF_CCHC"/>
    <property type="match status" value="1"/>
</dbReference>
<dbReference type="Gene3D" id="4.10.60.10">
    <property type="entry name" value="Zinc finger, CCHC-type"/>
    <property type="match status" value="1"/>
</dbReference>
<keyword evidence="1" id="KW-0863">Zinc-finger</keyword>
<accession>A0A1R1XIU2</accession>
<comment type="caution">
    <text evidence="4">The sequence shown here is derived from an EMBL/GenBank/DDBJ whole genome shotgun (WGS) entry which is preliminary data.</text>
</comment>
<dbReference type="SUPFAM" id="SSF57756">
    <property type="entry name" value="Retrovirus zinc finger-like domains"/>
    <property type="match status" value="1"/>
</dbReference>
<dbReference type="InterPro" id="IPR001878">
    <property type="entry name" value="Znf_CCHC"/>
</dbReference>
<keyword evidence="1" id="KW-0862">Zinc</keyword>
<evidence type="ECO:0000256" key="2">
    <source>
        <dbReference type="SAM" id="MobiDB-lite"/>
    </source>
</evidence>